<reference evidence="1 2" key="2">
    <citation type="submission" date="2018-11" db="EMBL/GenBank/DDBJ databases">
        <authorList>
            <consortium name="Pathogen Informatics"/>
        </authorList>
    </citation>
    <scope>NUCLEOTIDE SEQUENCE [LARGE SCALE GENOMIC DNA]</scope>
</reference>
<evidence type="ECO:0000313" key="2">
    <source>
        <dbReference type="Proteomes" id="UP000276776"/>
    </source>
</evidence>
<keyword evidence="2" id="KW-1185">Reference proteome</keyword>
<dbReference type="WBParaSite" id="TCLT_0001079401-mRNA-1">
    <property type="protein sequence ID" value="TCLT_0001079401-mRNA-1"/>
    <property type="gene ID" value="TCLT_0001079401"/>
</dbReference>
<proteinExistence type="predicted"/>
<sequence>MYGYCKNDYFMQEYGRIQNGLLSHSECVTLSASKFYFQLCCCDRELKKCESLENELIIDPSITTVTDLDLNQNKKSETLRRKYNEKLERLYYNRPQIFQTSETTTFVLRDIEDALPSETRSCRSIYHFETFDDVEDLKMTVAMGCTIGRRIKGTGLYHCKYRNPICPSESNFVEDDVLIDCCCEGYHLCNHDMTVYHAINRFPEFLQNPICSQPSAFRFVFLPKTYPYCAVHYDYVLKKVVFLQTYLNMDLLREQDHKAYEQEGCQFIETKPQLNIPYDCNDDLYKREDTSIGRITYLCTCVGKPLSGSDFLKIIAETYWCYDQLLLEYESGKTIAYWSSGEVKIREKPKIRETCMGMAPETGPYTCISDPFSVLCCCKNDNNVPCNKQKTMLKFYMREVRTFNNLLWKKEEQKYRNERYHCINSEKKAQNCQAVLGCYEVRLAQSNLIKNHGLSVELNNVKHMSNSSFPWGCISDIDDILLQSYPYLATCLNYARKGYIERCFYTGERDLETDTPIIMCCCNSNIYGDCLHQMKTSQFGYLFMNISI</sequence>
<dbReference type="EMBL" id="UYYF01005352">
    <property type="protein sequence ID" value="VDN08494.1"/>
    <property type="molecule type" value="Genomic_DNA"/>
</dbReference>
<name>A0A0N5DC75_THECL</name>
<protein>
    <submittedName>
        <fullName evidence="3">SCP domain-containing protein</fullName>
    </submittedName>
</protein>
<evidence type="ECO:0000313" key="3">
    <source>
        <dbReference type="WBParaSite" id="TCLT_0001079401-mRNA-1"/>
    </source>
</evidence>
<evidence type="ECO:0000313" key="1">
    <source>
        <dbReference type="EMBL" id="VDN08494.1"/>
    </source>
</evidence>
<gene>
    <name evidence="1" type="ORF">TCLT_LOCUS10776</name>
</gene>
<accession>A0A0N5DC75</accession>
<organism evidence="3">
    <name type="scientific">Thelazia callipaeda</name>
    <name type="common">Oriental eyeworm</name>
    <name type="synonym">Parasitic nematode</name>
    <dbReference type="NCBI Taxonomy" id="103827"/>
    <lineage>
        <taxon>Eukaryota</taxon>
        <taxon>Metazoa</taxon>
        <taxon>Ecdysozoa</taxon>
        <taxon>Nematoda</taxon>
        <taxon>Chromadorea</taxon>
        <taxon>Rhabditida</taxon>
        <taxon>Spirurina</taxon>
        <taxon>Spiruromorpha</taxon>
        <taxon>Thelazioidea</taxon>
        <taxon>Thelaziidae</taxon>
        <taxon>Thelazia</taxon>
    </lineage>
</organism>
<dbReference type="OrthoDB" id="5831785at2759"/>
<reference evidence="3" key="1">
    <citation type="submission" date="2017-02" db="UniProtKB">
        <authorList>
            <consortium name="WormBaseParasite"/>
        </authorList>
    </citation>
    <scope>IDENTIFICATION</scope>
</reference>
<dbReference type="AlphaFoldDB" id="A0A0N5DC75"/>
<dbReference type="Proteomes" id="UP000276776">
    <property type="component" value="Unassembled WGS sequence"/>
</dbReference>